<sequence>MSLTFQHSTALMKNLEATYAKGAVLENDKEIHDLLKYCSAEIKQSIQSRSLARANPILAGLMMLSHHFQYLNLGGEVIMVTSRFRAFGHLYNALVEQGFLQHIPFFDEVLDIYDQMIFTPVTPGETRQYRVNRALEDAVMLDLIPLMDCLQRDGSLNLSALPIGKRVVQVAKLDGGAVRTMCRKVAVFETAMESLFAMWQRIAIRCYQKQICNSVFDLREKYFTFPAKPDFVNQEFGTVSFKTRTNRRNREDVFCKLMDLLEESDGPLSEHDLKKLKTEIRKDPELLNMISLRSLTWMSPNDFDPRNLANAPRDD</sequence>
<comment type="caution">
    <text evidence="1">The sequence shown here is derived from an EMBL/GenBank/DDBJ whole genome shotgun (WGS) entry which is preliminary data.</text>
</comment>
<reference evidence="1" key="1">
    <citation type="submission" date="2023-04" db="EMBL/GenBank/DDBJ databases">
        <title>Phytophthora lilii NBRC 32176.</title>
        <authorList>
            <person name="Ichikawa N."/>
            <person name="Sato H."/>
            <person name="Tonouchi N."/>
        </authorList>
    </citation>
    <scope>NUCLEOTIDE SEQUENCE</scope>
    <source>
        <strain evidence="1">NBRC 32176</strain>
    </source>
</reference>
<evidence type="ECO:0000313" key="2">
    <source>
        <dbReference type="Proteomes" id="UP001165083"/>
    </source>
</evidence>
<evidence type="ECO:0000313" key="1">
    <source>
        <dbReference type="EMBL" id="GMF13186.1"/>
    </source>
</evidence>
<name>A0A9W6TE68_9STRA</name>
<dbReference type="AlphaFoldDB" id="A0A9W6TE68"/>
<dbReference type="OrthoDB" id="104314at2759"/>
<protein>
    <submittedName>
        <fullName evidence="1">Unnamed protein product</fullName>
    </submittedName>
</protein>
<dbReference type="Proteomes" id="UP001165083">
    <property type="component" value="Unassembled WGS sequence"/>
</dbReference>
<accession>A0A9W6TE68</accession>
<proteinExistence type="predicted"/>
<organism evidence="1 2">
    <name type="scientific">Phytophthora lilii</name>
    <dbReference type="NCBI Taxonomy" id="2077276"/>
    <lineage>
        <taxon>Eukaryota</taxon>
        <taxon>Sar</taxon>
        <taxon>Stramenopiles</taxon>
        <taxon>Oomycota</taxon>
        <taxon>Peronosporomycetes</taxon>
        <taxon>Peronosporales</taxon>
        <taxon>Peronosporaceae</taxon>
        <taxon>Phytophthora</taxon>
    </lineage>
</organism>
<gene>
    <name evidence="1" type="ORF">Plil01_000368700</name>
</gene>
<dbReference type="EMBL" id="BSXW01000146">
    <property type="protein sequence ID" value="GMF13186.1"/>
    <property type="molecule type" value="Genomic_DNA"/>
</dbReference>
<keyword evidence="2" id="KW-1185">Reference proteome</keyword>